<feature type="domain" description="NAD-dependent epimerase/dehydratase" evidence="1">
    <location>
        <begin position="5"/>
        <end position="220"/>
    </location>
</feature>
<dbReference type="Proteomes" id="UP000008460">
    <property type="component" value="Chromosome"/>
</dbReference>
<evidence type="ECO:0000313" key="3">
    <source>
        <dbReference type="Proteomes" id="UP000008460"/>
    </source>
</evidence>
<dbReference type="InterPro" id="IPR036291">
    <property type="entry name" value="NAD(P)-bd_dom_sf"/>
</dbReference>
<proteinExistence type="predicted"/>
<dbReference type="HOGENOM" id="CLU_902771_0_0_11"/>
<dbReference type="eggNOG" id="COG0451">
    <property type="taxonomic scope" value="Bacteria"/>
</dbReference>
<dbReference type="PANTHER" id="PTHR43245">
    <property type="entry name" value="BIFUNCTIONAL POLYMYXIN RESISTANCE PROTEIN ARNA"/>
    <property type="match status" value="1"/>
</dbReference>
<dbReference type="InterPro" id="IPR050177">
    <property type="entry name" value="Lipid_A_modif_metabolic_enz"/>
</dbReference>
<dbReference type="STRING" id="590998.Celf_2497"/>
<dbReference type="KEGG" id="cfi:Celf_2497"/>
<evidence type="ECO:0000259" key="1">
    <source>
        <dbReference type="Pfam" id="PF01370"/>
    </source>
</evidence>
<dbReference type="InterPro" id="IPR001509">
    <property type="entry name" value="Epimerase_deHydtase"/>
</dbReference>
<dbReference type="CDD" id="cd08946">
    <property type="entry name" value="SDR_e"/>
    <property type="match status" value="1"/>
</dbReference>
<protein>
    <submittedName>
        <fullName evidence="2">NAD-dependent epimerase/dehydratase</fullName>
    </submittedName>
</protein>
<keyword evidence="3" id="KW-1185">Reference proteome</keyword>
<dbReference type="AlphaFoldDB" id="F4H4E7"/>
<name>F4H4E7_CELFA</name>
<dbReference type="PANTHER" id="PTHR43245:SF13">
    <property type="entry name" value="UDP-D-APIOSE_UDP-D-XYLOSE SYNTHASE 2"/>
    <property type="match status" value="1"/>
</dbReference>
<dbReference type="SUPFAM" id="SSF51735">
    <property type="entry name" value="NAD(P)-binding Rossmann-fold domains"/>
    <property type="match status" value="1"/>
</dbReference>
<dbReference type="EMBL" id="CP002666">
    <property type="protein sequence ID" value="AEE46623.1"/>
    <property type="molecule type" value="Genomic_DNA"/>
</dbReference>
<accession>F4H4E7</accession>
<sequence length="310" mass="33137">MDLWVVGAGGLLGSAVVRRRPPGTRVHRAAPVPWHTAGLVDAALADAFAEFRRQREPGRPWGVVWAAGTGVVSSDPGELLAQESTLLRLAGLVAQEPDPDGTFLFASSAAVFGAQPRLYDESDAARPVSPYAVAKLRQEDALRDVFVAPDGPRLAVARLSTLFGPGQNLAKRQGLVSSMCLEAVRGGVITLHVPLDTTRDYLYADDAGALVHTLLDVARTEPAGAPVTRVLASHRTTTVGEVARLVQSVVHRRTHIVQASTPTTVHQRHQAVQSSDPRLAALPRTPLPVGVHRVHQDVLRRWMTGAAAAR</sequence>
<organism evidence="2 3">
    <name type="scientific">Cellulomonas fimi (strain ATCC 484 / DSM 20113 / JCM 1341 / CCUG 24087 / LMG 16345 / NBRC 15513 / NCIMB 8980 / NCTC 7547 / NRS-133)</name>
    <dbReference type="NCBI Taxonomy" id="590998"/>
    <lineage>
        <taxon>Bacteria</taxon>
        <taxon>Bacillati</taxon>
        <taxon>Actinomycetota</taxon>
        <taxon>Actinomycetes</taxon>
        <taxon>Micrococcales</taxon>
        <taxon>Cellulomonadaceae</taxon>
        <taxon>Cellulomonas</taxon>
    </lineage>
</organism>
<reference evidence="2 3" key="1">
    <citation type="submission" date="2011-04" db="EMBL/GenBank/DDBJ databases">
        <title>Complete sequence of Cellulomonas fimi ATCC 484.</title>
        <authorList>
            <consortium name="US DOE Joint Genome Institute"/>
            <person name="Lucas S."/>
            <person name="Han J."/>
            <person name="Lapidus A."/>
            <person name="Cheng J.-F."/>
            <person name="Goodwin L."/>
            <person name="Pitluck S."/>
            <person name="Peters L."/>
            <person name="Chertkov O."/>
            <person name="Detter J.C."/>
            <person name="Han C."/>
            <person name="Tapia R."/>
            <person name="Land M."/>
            <person name="Hauser L."/>
            <person name="Kyrpides N."/>
            <person name="Ivanova N."/>
            <person name="Ovchinnikova G."/>
            <person name="Pagani I."/>
            <person name="Mead D."/>
            <person name="Brumm P."/>
            <person name="Woyke T."/>
        </authorList>
    </citation>
    <scope>NUCLEOTIDE SEQUENCE [LARGE SCALE GENOMIC DNA]</scope>
    <source>
        <strain evidence="3">ATCC 484 / DSM 20113 / JCM 1341 / NBRC 15513 / NCIMB 8980 / NCTC 7547</strain>
    </source>
</reference>
<dbReference type="Pfam" id="PF01370">
    <property type="entry name" value="Epimerase"/>
    <property type="match status" value="1"/>
</dbReference>
<gene>
    <name evidence="2" type="ordered locus">Celf_2497</name>
</gene>
<dbReference type="RefSeq" id="WP_013771649.1">
    <property type="nucleotide sequence ID" value="NC_015514.1"/>
</dbReference>
<evidence type="ECO:0000313" key="2">
    <source>
        <dbReference type="EMBL" id="AEE46623.1"/>
    </source>
</evidence>
<dbReference type="Gene3D" id="3.40.50.720">
    <property type="entry name" value="NAD(P)-binding Rossmann-like Domain"/>
    <property type="match status" value="1"/>
</dbReference>